<organism evidence="1 2">
    <name type="scientific">Bergeyella porcorum</name>
    <dbReference type="NCBI Taxonomy" id="1735111"/>
    <lineage>
        <taxon>Bacteria</taxon>
        <taxon>Pseudomonadati</taxon>
        <taxon>Bacteroidota</taxon>
        <taxon>Flavobacteriia</taxon>
        <taxon>Flavobacteriales</taxon>
        <taxon>Weeksellaceae</taxon>
        <taxon>Bergeyella</taxon>
    </lineage>
</organism>
<dbReference type="AlphaFoldDB" id="A0AAU0F4I0"/>
<evidence type="ECO:0000313" key="1">
    <source>
        <dbReference type="EMBL" id="WOC53149.1"/>
    </source>
</evidence>
<keyword evidence="1" id="KW-0614">Plasmid</keyword>
<geneLocation type="plasmid" evidence="1 2">
    <name>pQD2021</name>
</geneLocation>
<keyword evidence="2" id="KW-1185">Reference proteome</keyword>
<evidence type="ECO:0000313" key="2">
    <source>
        <dbReference type="Proteomes" id="UP001432059"/>
    </source>
</evidence>
<protein>
    <submittedName>
        <fullName evidence="1">Uncharacterized protein</fullName>
    </submittedName>
</protein>
<sequence length="61" mass="6406">MLPTAPATSINAQPLFALDAAENTTPVPVDIVTTSSVVTADFTSTSSFVFSVHNPRKSQAR</sequence>
<dbReference type="KEGG" id="bpor:BPO_p0066"/>
<dbReference type="Proteomes" id="UP001432059">
    <property type="component" value="Plasmid pQD2021"/>
</dbReference>
<dbReference type="EMBL" id="CP136427">
    <property type="protein sequence ID" value="WOC53149.1"/>
    <property type="molecule type" value="Genomic_DNA"/>
</dbReference>
<proteinExistence type="predicted"/>
<gene>
    <name evidence="1" type="ORF">BPO_p0066</name>
</gene>
<accession>A0AAU0F4I0</accession>
<reference evidence="1" key="1">
    <citation type="submission" date="2023-10" db="EMBL/GenBank/DDBJ databases">
        <title>Characterization and whole genome sequencing of a novel strain of Bergeyella porcorum QD2021 isolated from pig.</title>
        <authorList>
            <person name="Liu G."/>
            <person name="Chen C."/>
            <person name="Han X."/>
        </authorList>
    </citation>
    <scope>NUCLEOTIDE SEQUENCE</scope>
    <source>
        <strain evidence="1">QD2021</strain>
        <plasmid evidence="1">pQD2021</plasmid>
    </source>
</reference>
<name>A0AAU0F4I0_9FLAO</name>